<dbReference type="EMBL" id="QPJK01000002">
    <property type="protein sequence ID" value="RCW74062.1"/>
    <property type="molecule type" value="Genomic_DNA"/>
</dbReference>
<protein>
    <submittedName>
        <fullName evidence="7">NitT/TauT family transport system ATP-binding protein</fullName>
    </submittedName>
</protein>
<evidence type="ECO:0000256" key="3">
    <source>
        <dbReference type="ARBA" id="ARBA00022475"/>
    </source>
</evidence>
<evidence type="ECO:0000259" key="6">
    <source>
        <dbReference type="PROSITE" id="PS50893"/>
    </source>
</evidence>
<name>A0A368Y1I7_9BURK</name>
<evidence type="ECO:0000313" key="7">
    <source>
        <dbReference type="EMBL" id="RCW74062.1"/>
    </source>
</evidence>
<gene>
    <name evidence="7" type="ORF">DES41_102382</name>
</gene>
<sequence length="263" mass="28652">MQPSSVLAKGVRKQYPGPRGVQALQGVDAEIGAGRFVSILGPSGCGKSTLLRCIAGLEDISEGTLTVGGRAVDGPPDGVGIVFQHHALLDWRSIRDNILLPIEFAGKRVADYTAKVEHLLRMTGLQDFADSYPRELSGGMRQRAAICRALVDDPPLLLMDEPFGALDALTRDQMNAELQRIWMETRNTVVFVTHGIAEAVFLGDEVLVFSPRPGRVAHRFVVDLPRPRPLAVRETPQFGQYVGEIRRLFGQMGLLDETGVATA</sequence>
<feature type="domain" description="ABC transporter" evidence="6">
    <location>
        <begin position="6"/>
        <end position="236"/>
    </location>
</feature>
<dbReference type="GO" id="GO:0016887">
    <property type="term" value="F:ATP hydrolysis activity"/>
    <property type="evidence" value="ECO:0007669"/>
    <property type="project" value="InterPro"/>
</dbReference>
<keyword evidence="5 7" id="KW-0067">ATP-binding</keyword>
<keyword evidence="8" id="KW-1185">Reference proteome</keyword>
<evidence type="ECO:0000256" key="1">
    <source>
        <dbReference type="ARBA" id="ARBA00005417"/>
    </source>
</evidence>
<dbReference type="OrthoDB" id="8683598at2"/>
<dbReference type="InterPro" id="IPR003593">
    <property type="entry name" value="AAA+_ATPase"/>
</dbReference>
<dbReference type="InterPro" id="IPR003439">
    <property type="entry name" value="ABC_transporter-like_ATP-bd"/>
</dbReference>
<dbReference type="SMART" id="SM00382">
    <property type="entry name" value="AAA"/>
    <property type="match status" value="1"/>
</dbReference>
<dbReference type="InterPro" id="IPR027417">
    <property type="entry name" value="P-loop_NTPase"/>
</dbReference>
<dbReference type="PROSITE" id="PS00211">
    <property type="entry name" value="ABC_TRANSPORTER_1"/>
    <property type="match status" value="1"/>
</dbReference>
<accession>A0A368Y1I7</accession>
<dbReference type="RefSeq" id="WP_114467204.1">
    <property type="nucleotide sequence ID" value="NZ_QPJK01000002.1"/>
</dbReference>
<reference evidence="7 8" key="1">
    <citation type="submission" date="2018-07" db="EMBL/GenBank/DDBJ databases">
        <title>Genomic Encyclopedia of Type Strains, Phase IV (KMG-IV): sequencing the most valuable type-strain genomes for metagenomic binning, comparative biology and taxonomic classification.</title>
        <authorList>
            <person name="Goeker M."/>
        </authorList>
    </citation>
    <scope>NUCLEOTIDE SEQUENCE [LARGE SCALE GENOMIC DNA]</scope>
    <source>
        <strain evidence="7 8">DSM 21634</strain>
    </source>
</reference>
<keyword evidence="4" id="KW-0547">Nucleotide-binding</keyword>
<dbReference type="PANTHER" id="PTHR42788:SF13">
    <property type="entry name" value="ALIPHATIC SULFONATES IMPORT ATP-BINDING PROTEIN SSUB"/>
    <property type="match status" value="1"/>
</dbReference>
<organism evidence="7 8">
    <name type="scientific">Pseudorhodoferax soli</name>
    <dbReference type="NCBI Taxonomy" id="545864"/>
    <lineage>
        <taxon>Bacteria</taxon>
        <taxon>Pseudomonadati</taxon>
        <taxon>Pseudomonadota</taxon>
        <taxon>Betaproteobacteria</taxon>
        <taxon>Burkholderiales</taxon>
        <taxon>Comamonadaceae</taxon>
    </lineage>
</organism>
<dbReference type="PANTHER" id="PTHR42788">
    <property type="entry name" value="TAURINE IMPORT ATP-BINDING PROTEIN-RELATED"/>
    <property type="match status" value="1"/>
</dbReference>
<evidence type="ECO:0000256" key="2">
    <source>
        <dbReference type="ARBA" id="ARBA00022448"/>
    </source>
</evidence>
<keyword evidence="2" id="KW-0813">Transport</keyword>
<evidence type="ECO:0000313" key="8">
    <source>
        <dbReference type="Proteomes" id="UP000252884"/>
    </source>
</evidence>
<dbReference type="Proteomes" id="UP000252884">
    <property type="component" value="Unassembled WGS sequence"/>
</dbReference>
<dbReference type="Gene3D" id="3.40.50.300">
    <property type="entry name" value="P-loop containing nucleotide triphosphate hydrolases"/>
    <property type="match status" value="1"/>
</dbReference>
<keyword evidence="3" id="KW-0472">Membrane</keyword>
<dbReference type="AlphaFoldDB" id="A0A368Y1I7"/>
<dbReference type="InterPro" id="IPR017871">
    <property type="entry name" value="ABC_transporter-like_CS"/>
</dbReference>
<keyword evidence="3" id="KW-1003">Cell membrane</keyword>
<dbReference type="PROSITE" id="PS50893">
    <property type="entry name" value="ABC_TRANSPORTER_2"/>
    <property type="match status" value="1"/>
</dbReference>
<evidence type="ECO:0000256" key="4">
    <source>
        <dbReference type="ARBA" id="ARBA00022741"/>
    </source>
</evidence>
<proteinExistence type="inferred from homology"/>
<dbReference type="CDD" id="cd03293">
    <property type="entry name" value="ABC_NrtD_SsuB_transporters"/>
    <property type="match status" value="1"/>
</dbReference>
<evidence type="ECO:0000256" key="5">
    <source>
        <dbReference type="ARBA" id="ARBA00022840"/>
    </source>
</evidence>
<comment type="similarity">
    <text evidence="1">Belongs to the ABC transporter superfamily.</text>
</comment>
<dbReference type="GO" id="GO:0005524">
    <property type="term" value="F:ATP binding"/>
    <property type="evidence" value="ECO:0007669"/>
    <property type="project" value="UniProtKB-KW"/>
</dbReference>
<dbReference type="SUPFAM" id="SSF52540">
    <property type="entry name" value="P-loop containing nucleoside triphosphate hydrolases"/>
    <property type="match status" value="1"/>
</dbReference>
<dbReference type="Pfam" id="PF00005">
    <property type="entry name" value="ABC_tran"/>
    <property type="match status" value="1"/>
</dbReference>
<comment type="caution">
    <text evidence="7">The sequence shown here is derived from an EMBL/GenBank/DDBJ whole genome shotgun (WGS) entry which is preliminary data.</text>
</comment>
<dbReference type="InterPro" id="IPR050166">
    <property type="entry name" value="ABC_transporter_ATP-bind"/>
</dbReference>